<feature type="compositionally biased region" description="Low complexity" evidence="1">
    <location>
        <begin position="93"/>
        <end position="120"/>
    </location>
</feature>
<name>M1VKM4_CYAM1</name>
<dbReference type="RefSeq" id="XP_005538114.1">
    <property type="nucleotide sequence ID" value="XM_005538057.1"/>
</dbReference>
<dbReference type="Gramene" id="CMQ178CT">
    <property type="protein sequence ID" value="CMQ178CT"/>
    <property type="gene ID" value="CMQ178C"/>
</dbReference>
<dbReference type="Proteomes" id="UP000007014">
    <property type="component" value="Chromosome 17"/>
</dbReference>
<evidence type="ECO:0000313" key="3">
    <source>
        <dbReference type="EMBL" id="BAM82078.1"/>
    </source>
</evidence>
<dbReference type="OrthoDB" id="4290at2759"/>
<feature type="region of interest" description="Disordered" evidence="1">
    <location>
        <begin position="414"/>
        <end position="433"/>
    </location>
</feature>
<reference evidence="3 4" key="2">
    <citation type="journal article" date="2007" name="BMC Biol.">
        <title>A 100%-complete sequence reveals unusually simple genomic features in the hot-spring red alga Cyanidioschyzon merolae.</title>
        <authorList>
            <person name="Nozaki H."/>
            <person name="Takano H."/>
            <person name="Misumi O."/>
            <person name="Terasawa K."/>
            <person name="Matsuzaki M."/>
            <person name="Maruyama S."/>
            <person name="Nishida K."/>
            <person name="Yagisawa F."/>
            <person name="Yoshida Y."/>
            <person name="Fujiwara T."/>
            <person name="Takio S."/>
            <person name="Tamura K."/>
            <person name="Chung S.J."/>
            <person name="Nakamura S."/>
            <person name="Kuroiwa H."/>
            <person name="Tanaka K."/>
            <person name="Sato N."/>
            <person name="Kuroiwa T."/>
        </authorList>
    </citation>
    <scope>NUCLEOTIDE SEQUENCE [LARGE SCALE GENOMIC DNA]</scope>
    <source>
        <strain evidence="3 4">10D</strain>
    </source>
</reference>
<keyword evidence="2" id="KW-0472">Membrane</keyword>
<dbReference type="KEGG" id="cme:CYME_CMQ178C"/>
<gene>
    <name evidence="3" type="ORF">CYME_CMQ178C</name>
</gene>
<protein>
    <submittedName>
        <fullName evidence="3">Uncharacterized protein</fullName>
    </submittedName>
</protein>
<keyword evidence="2" id="KW-1133">Transmembrane helix</keyword>
<reference evidence="3 4" key="1">
    <citation type="journal article" date="2004" name="Nature">
        <title>Genome sequence of the ultrasmall unicellular red alga Cyanidioschyzon merolae 10D.</title>
        <authorList>
            <person name="Matsuzaki M."/>
            <person name="Misumi O."/>
            <person name="Shin-i T."/>
            <person name="Maruyama S."/>
            <person name="Takahara M."/>
            <person name="Miyagishima S."/>
            <person name="Mori T."/>
            <person name="Nishida K."/>
            <person name="Yagisawa F."/>
            <person name="Nishida K."/>
            <person name="Yoshida Y."/>
            <person name="Nishimura Y."/>
            <person name="Nakao S."/>
            <person name="Kobayashi T."/>
            <person name="Momoyama Y."/>
            <person name="Higashiyama T."/>
            <person name="Minoda A."/>
            <person name="Sano M."/>
            <person name="Nomoto H."/>
            <person name="Oishi K."/>
            <person name="Hayashi H."/>
            <person name="Ohta F."/>
            <person name="Nishizaka S."/>
            <person name="Haga S."/>
            <person name="Miura S."/>
            <person name="Morishita T."/>
            <person name="Kabeya Y."/>
            <person name="Terasawa K."/>
            <person name="Suzuki Y."/>
            <person name="Ishii Y."/>
            <person name="Asakawa S."/>
            <person name="Takano H."/>
            <person name="Ohta N."/>
            <person name="Kuroiwa H."/>
            <person name="Tanaka K."/>
            <person name="Shimizu N."/>
            <person name="Sugano S."/>
            <person name="Sato N."/>
            <person name="Nozaki H."/>
            <person name="Ogasawara N."/>
            <person name="Kohara Y."/>
            <person name="Kuroiwa T."/>
        </authorList>
    </citation>
    <scope>NUCLEOTIDE SEQUENCE [LARGE SCALE GENOMIC DNA]</scope>
    <source>
        <strain evidence="3 4">10D</strain>
    </source>
</reference>
<feature type="compositionally biased region" description="Low complexity" evidence="1">
    <location>
        <begin position="416"/>
        <end position="427"/>
    </location>
</feature>
<dbReference type="OMA" id="RWESTRE"/>
<evidence type="ECO:0000256" key="1">
    <source>
        <dbReference type="SAM" id="MobiDB-lite"/>
    </source>
</evidence>
<dbReference type="EMBL" id="AP006499">
    <property type="protein sequence ID" value="BAM82078.1"/>
    <property type="molecule type" value="Genomic_DNA"/>
</dbReference>
<dbReference type="GeneID" id="16996338"/>
<evidence type="ECO:0000256" key="2">
    <source>
        <dbReference type="SAM" id="Phobius"/>
    </source>
</evidence>
<dbReference type="HOGENOM" id="CLU_489512_0_0_1"/>
<sequence>MGRTFTYVVTAATVTGLAIGGYYLYKSTRTQLRSLSSTASAHPSESEKTYQGRAAEQPVEAPTAANVTSSETESGSSGNHRIISESAAVTGEPSASASGAAAQTAEAPPPASSSTTLAKPSETDTATGGVPSLPIIDESELAGQLDASLRNIQETGNADTARERKLLKKLQSIESYEVLSAPCRFVIAQWCHTVFCTRTAAQYNPSSGKISLEQALQVREELKKTYLESAWSLLEMGGFDELAAEAATVSDAETRQLIRESVARSAALKLDIACRMHDPEKMRTAYNDAVRQAEKDGKSMDVNDRLVLLASAALTGRCDEVVRLGGGVGRHELEVLHSAALKDPSMIDYGALYLLSLKIVEEQHRLEKEAHDANKSPAVGQENSSTASLGFVPGLAWEAYTVRKTRFRLQSKEASPSRSVVTTSSSSNTAPLRPGVVADKWTEQKPHAGVNLIRTGALVHYINPGAVPIPISGFGTDKEIRLFGYIDVQDQESKEQMRHMELFRLVQDAERADIWRGTETTTLFCVSGKRKGHTLATSVLDVEFEMEPDKTAIWRVL</sequence>
<evidence type="ECO:0000313" key="4">
    <source>
        <dbReference type="Proteomes" id="UP000007014"/>
    </source>
</evidence>
<keyword evidence="2" id="KW-0812">Transmembrane</keyword>
<feature type="compositionally biased region" description="Low complexity" evidence="1">
    <location>
        <begin position="68"/>
        <end position="78"/>
    </location>
</feature>
<dbReference type="AlphaFoldDB" id="M1VKM4"/>
<feature type="region of interest" description="Disordered" evidence="1">
    <location>
        <begin position="36"/>
        <end position="133"/>
    </location>
</feature>
<keyword evidence="4" id="KW-1185">Reference proteome</keyword>
<organism evidence="3 4">
    <name type="scientific">Cyanidioschyzon merolae (strain NIES-3377 / 10D)</name>
    <name type="common">Unicellular red alga</name>
    <dbReference type="NCBI Taxonomy" id="280699"/>
    <lineage>
        <taxon>Eukaryota</taxon>
        <taxon>Rhodophyta</taxon>
        <taxon>Bangiophyceae</taxon>
        <taxon>Cyanidiales</taxon>
        <taxon>Cyanidiaceae</taxon>
        <taxon>Cyanidioschyzon</taxon>
    </lineage>
</organism>
<proteinExistence type="predicted"/>
<accession>M1VKM4</accession>
<feature type="transmembrane region" description="Helical" evidence="2">
    <location>
        <begin position="6"/>
        <end position="25"/>
    </location>
</feature>